<dbReference type="InterPro" id="IPR036409">
    <property type="entry name" value="Aldolase_II/adducin_N_sf"/>
</dbReference>
<dbReference type="AlphaFoldDB" id="A0A553H4B4"/>
<protein>
    <submittedName>
        <fullName evidence="2">Class II aldolase/adducin family protein</fullName>
    </submittedName>
</protein>
<dbReference type="OrthoDB" id="8478087at2"/>
<accession>A0A553H4B4</accession>
<dbReference type="EMBL" id="VJOY01000001">
    <property type="protein sequence ID" value="TRX76593.1"/>
    <property type="molecule type" value="Genomic_DNA"/>
</dbReference>
<dbReference type="Gene3D" id="3.40.225.10">
    <property type="entry name" value="Class II aldolase/adducin N-terminal domain"/>
    <property type="match status" value="1"/>
</dbReference>
<organism evidence="2 3">
    <name type="scientific">Pseudomonas mangiferae</name>
    <dbReference type="NCBI Taxonomy" id="2593654"/>
    <lineage>
        <taxon>Bacteria</taxon>
        <taxon>Pseudomonadati</taxon>
        <taxon>Pseudomonadota</taxon>
        <taxon>Gammaproteobacteria</taxon>
        <taxon>Pseudomonadales</taxon>
        <taxon>Pseudomonadaceae</taxon>
        <taxon>Pseudomonas</taxon>
    </lineage>
</organism>
<evidence type="ECO:0000313" key="3">
    <source>
        <dbReference type="Proteomes" id="UP000315235"/>
    </source>
</evidence>
<name>A0A553H4B4_9PSED</name>
<dbReference type="InterPro" id="IPR001303">
    <property type="entry name" value="Aldolase_II/adducin_N"/>
</dbReference>
<dbReference type="RefSeq" id="WP_143486224.1">
    <property type="nucleotide sequence ID" value="NZ_VJOY01000001.1"/>
</dbReference>
<evidence type="ECO:0000313" key="2">
    <source>
        <dbReference type="EMBL" id="TRX76593.1"/>
    </source>
</evidence>
<comment type="caution">
    <text evidence="2">The sequence shown here is derived from an EMBL/GenBank/DDBJ whole genome shotgun (WGS) entry which is preliminary data.</text>
</comment>
<sequence length="244" mass="26817">MTTRLTPALLAQVDQAKRDFAKAFRVLKDTRTLTATNTFQVYVRVPDSDLVLALHAPSPWADDPAIRAVVASYTGEVVLDETVEGASPLSGRKAGGNGQRYAAVFRARPEVNIVSHVHTPYLGGWASAHRVLPIRYAASQRVTLARELPIYIDRRQPEQEFIVERIVENPHTPAILEANGGATFWGESILQVGRLILLIEEGAYFQGLAEQFGGSREFGPGVLEQQWKMTGLWAEGQKLLDAAA</sequence>
<dbReference type="Proteomes" id="UP000315235">
    <property type="component" value="Unassembled WGS sequence"/>
</dbReference>
<proteinExistence type="predicted"/>
<dbReference type="Pfam" id="PF00596">
    <property type="entry name" value="Aldolase_II"/>
    <property type="match status" value="1"/>
</dbReference>
<feature type="domain" description="Class II aldolase/adducin N-terminal" evidence="1">
    <location>
        <begin position="93"/>
        <end position="203"/>
    </location>
</feature>
<reference evidence="2 3" key="1">
    <citation type="submission" date="2019-07" db="EMBL/GenBank/DDBJ databases">
        <title>Pseudomonas mangiferae sp. nov., isolated from bark of mango tree in Thailand.</title>
        <authorList>
            <person name="Srisuk N."/>
            <person name="Anurat P."/>
        </authorList>
    </citation>
    <scope>NUCLEOTIDE SEQUENCE [LARGE SCALE GENOMIC DNA]</scope>
    <source>
        <strain evidence="2 3">DMKU_BBB3-04</strain>
    </source>
</reference>
<dbReference type="GO" id="GO:0005996">
    <property type="term" value="P:monosaccharide metabolic process"/>
    <property type="evidence" value="ECO:0007669"/>
    <property type="project" value="UniProtKB-ARBA"/>
</dbReference>
<keyword evidence="3" id="KW-1185">Reference proteome</keyword>
<dbReference type="SUPFAM" id="SSF53639">
    <property type="entry name" value="AraD/HMP-PK domain-like"/>
    <property type="match status" value="1"/>
</dbReference>
<evidence type="ECO:0000259" key="1">
    <source>
        <dbReference type="Pfam" id="PF00596"/>
    </source>
</evidence>
<gene>
    <name evidence="2" type="ORF">FM069_00800</name>
</gene>